<dbReference type="InterPro" id="IPR000847">
    <property type="entry name" value="LysR_HTH_N"/>
</dbReference>
<dbReference type="SUPFAM" id="SSF46785">
    <property type="entry name" value="Winged helix' DNA-binding domain"/>
    <property type="match status" value="1"/>
</dbReference>
<dbReference type="Gene3D" id="1.10.10.10">
    <property type="entry name" value="Winged helix-like DNA-binding domain superfamily/Winged helix DNA-binding domain"/>
    <property type="match status" value="1"/>
</dbReference>
<dbReference type="InterPro" id="IPR036390">
    <property type="entry name" value="WH_DNA-bd_sf"/>
</dbReference>
<dbReference type="GO" id="GO:0003700">
    <property type="term" value="F:DNA-binding transcription factor activity"/>
    <property type="evidence" value="ECO:0007669"/>
    <property type="project" value="InterPro"/>
</dbReference>
<dbReference type="PROSITE" id="PS50931">
    <property type="entry name" value="HTH_LYSR"/>
    <property type="match status" value="1"/>
</dbReference>
<proteinExistence type="inferred from homology"/>
<reference evidence="6 7" key="1">
    <citation type="submission" date="2018-06" db="EMBL/GenBank/DDBJ databases">
        <title>Azoarcus communis strain SWub3 genome.</title>
        <authorList>
            <person name="Zorraquino Salvo V."/>
            <person name="Toubiana D."/>
            <person name="Blumwald E."/>
        </authorList>
    </citation>
    <scope>NUCLEOTIDE SEQUENCE [LARGE SCALE GENOMIC DNA]</scope>
    <source>
        <strain evidence="6 7">SWub3</strain>
    </source>
</reference>
<organism evidence="6 7">
    <name type="scientific">Parazoarcus communis SWub3 = DSM 12120</name>
    <dbReference type="NCBI Taxonomy" id="1121029"/>
    <lineage>
        <taxon>Bacteria</taxon>
        <taxon>Pseudomonadati</taxon>
        <taxon>Pseudomonadota</taxon>
        <taxon>Betaproteobacteria</taxon>
        <taxon>Rhodocyclales</taxon>
        <taxon>Zoogloeaceae</taxon>
        <taxon>Parazoarcus</taxon>
    </lineage>
</organism>
<evidence type="ECO:0000313" key="6">
    <source>
        <dbReference type="EMBL" id="PZA17848.1"/>
    </source>
</evidence>
<keyword evidence="3" id="KW-0238">DNA-binding</keyword>
<sequence length="313" mass="34238">MHIHARALKYFDMIRRSGSIREAARRLHVASSAVNRQLLQLEESIGSPLFDRMPGGLRLTAAGEIFSRHVITVLQDEHRMVSELDALKGIRRGELTIAAVEGLNADLLPSVLETMMTRYPMLRISIQPAGSAVAAAAVVAGDADLAIGYSVERQEALRQYAVGRFRLGAIMPAHHPLAGQATVRFADCARYPLILAREPLSIHAQLRPLIAHHRKPMTVLMESASVELAKKLCLRGLGLAFQTRIGIEDELADGRLAHVPLIGAGPVISELGVYVRSGRTLPPALDAFIRILAEEIARREAEEPTLPDLLPKH</sequence>
<dbReference type="EMBL" id="QKOE01000002">
    <property type="protein sequence ID" value="PZA17848.1"/>
    <property type="molecule type" value="Genomic_DNA"/>
</dbReference>
<comment type="caution">
    <text evidence="6">The sequence shown here is derived from an EMBL/GenBank/DDBJ whole genome shotgun (WGS) entry which is preliminary data.</text>
</comment>
<keyword evidence="7" id="KW-1185">Reference proteome</keyword>
<dbReference type="SUPFAM" id="SSF53850">
    <property type="entry name" value="Periplasmic binding protein-like II"/>
    <property type="match status" value="1"/>
</dbReference>
<accession>A0A323VC81</accession>
<protein>
    <submittedName>
        <fullName evidence="6">LysR family transcriptional regulator</fullName>
    </submittedName>
</protein>
<name>A0A323VC81_9RHOO</name>
<dbReference type="Pfam" id="PF00126">
    <property type="entry name" value="HTH_1"/>
    <property type="match status" value="1"/>
</dbReference>
<gene>
    <name evidence="6" type="ORF">DNK49_04840</name>
</gene>
<dbReference type="PANTHER" id="PTHR30419:SF2">
    <property type="entry name" value="LYSR FAMILY TRANSCRIPTIONAL REGULATOR"/>
    <property type="match status" value="1"/>
</dbReference>
<evidence type="ECO:0000259" key="5">
    <source>
        <dbReference type="PROSITE" id="PS50931"/>
    </source>
</evidence>
<dbReference type="InterPro" id="IPR036388">
    <property type="entry name" value="WH-like_DNA-bd_sf"/>
</dbReference>
<keyword evidence="4" id="KW-0804">Transcription</keyword>
<evidence type="ECO:0000313" key="7">
    <source>
        <dbReference type="Proteomes" id="UP000248259"/>
    </source>
</evidence>
<keyword evidence="2" id="KW-0805">Transcription regulation</keyword>
<evidence type="ECO:0000256" key="1">
    <source>
        <dbReference type="ARBA" id="ARBA00009437"/>
    </source>
</evidence>
<feature type="domain" description="HTH lysR-type" evidence="5">
    <location>
        <begin position="3"/>
        <end position="60"/>
    </location>
</feature>
<dbReference type="RefSeq" id="WP_110523191.1">
    <property type="nucleotide sequence ID" value="NZ_QKOE01000002.1"/>
</dbReference>
<dbReference type="GO" id="GO:0005829">
    <property type="term" value="C:cytosol"/>
    <property type="evidence" value="ECO:0007669"/>
    <property type="project" value="TreeGrafter"/>
</dbReference>
<dbReference type="InterPro" id="IPR050950">
    <property type="entry name" value="HTH-type_LysR_regulators"/>
</dbReference>
<dbReference type="Pfam" id="PF03466">
    <property type="entry name" value="LysR_substrate"/>
    <property type="match status" value="1"/>
</dbReference>
<dbReference type="InterPro" id="IPR005119">
    <property type="entry name" value="LysR_subst-bd"/>
</dbReference>
<comment type="similarity">
    <text evidence="1">Belongs to the LysR transcriptional regulatory family.</text>
</comment>
<dbReference type="OrthoDB" id="8594260at2"/>
<dbReference type="PANTHER" id="PTHR30419">
    <property type="entry name" value="HTH-TYPE TRANSCRIPTIONAL REGULATOR YBHD"/>
    <property type="match status" value="1"/>
</dbReference>
<evidence type="ECO:0000256" key="4">
    <source>
        <dbReference type="ARBA" id="ARBA00023163"/>
    </source>
</evidence>
<evidence type="ECO:0000256" key="2">
    <source>
        <dbReference type="ARBA" id="ARBA00023015"/>
    </source>
</evidence>
<evidence type="ECO:0000256" key="3">
    <source>
        <dbReference type="ARBA" id="ARBA00023125"/>
    </source>
</evidence>
<dbReference type="PRINTS" id="PR00039">
    <property type="entry name" value="HTHLYSR"/>
</dbReference>
<dbReference type="AlphaFoldDB" id="A0A323VC81"/>
<dbReference type="Proteomes" id="UP000248259">
    <property type="component" value="Unassembled WGS sequence"/>
</dbReference>
<dbReference type="Gene3D" id="3.40.190.290">
    <property type="match status" value="1"/>
</dbReference>
<dbReference type="GO" id="GO:0003677">
    <property type="term" value="F:DNA binding"/>
    <property type="evidence" value="ECO:0007669"/>
    <property type="project" value="UniProtKB-KW"/>
</dbReference>